<evidence type="ECO:0000313" key="2">
    <source>
        <dbReference type="Proteomes" id="UP000805193"/>
    </source>
</evidence>
<gene>
    <name evidence="1" type="ORF">HPB47_018182</name>
</gene>
<dbReference type="EMBL" id="JABSTQ010007236">
    <property type="protein sequence ID" value="KAG0436039.1"/>
    <property type="molecule type" value="Genomic_DNA"/>
</dbReference>
<sequence>MGGFSISLFGMHLPILGGLLVLTPRERAWSATVPHQFPSLKRKYSELPDYDAYRLQEKRLLDERQRNRATTHLPEVEGNGTLLLLRAHPTEALMLSFLEQKGTSKSNFMAGVLKFLHANKILLYVACSCVLTGVVLLFTLMTVYNDGSRTLPSFRYYESHPLLDGPGIFVKSNHDDDSSEDVSTRIDEDEIDTRTPATSHLGPSAVAPYLGGGRRRTLTVHERYVSVRPGLVFFLIGHESNQEGPALAFFRNSDRSIWLAHGRHSEVFQVTSLLKRTILKIMPIMEDFTDAEIEALKLGIESHL</sequence>
<proteinExistence type="predicted"/>
<protein>
    <submittedName>
        <fullName evidence="1">Uncharacterized protein</fullName>
    </submittedName>
</protein>
<name>A0AC60QPX3_IXOPE</name>
<keyword evidence="2" id="KW-1185">Reference proteome</keyword>
<dbReference type="Proteomes" id="UP000805193">
    <property type="component" value="Unassembled WGS sequence"/>
</dbReference>
<comment type="caution">
    <text evidence="1">The sequence shown here is derived from an EMBL/GenBank/DDBJ whole genome shotgun (WGS) entry which is preliminary data.</text>
</comment>
<evidence type="ECO:0000313" key="1">
    <source>
        <dbReference type="EMBL" id="KAG0436039.1"/>
    </source>
</evidence>
<reference evidence="1 2" key="1">
    <citation type="journal article" date="2020" name="Cell">
        <title>Large-Scale Comparative Analyses of Tick Genomes Elucidate Their Genetic Diversity and Vector Capacities.</title>
        <authorList>
            <consortium name="Tick Genome and Microbiome Consortium (TIGMIC)"/>
            <person name="Jia N."/>
            <person name="Wang J."/>
            <person name="Shi W."/>
            <person name="Du L."/>
            <person name="Sun Y."/>
            <person name="Zhan W."/>
            <person name="Jiang J.F."/>
            <person name="Wang Q."/>
            <person name="Zhang B."/>
            <person name="Ji P."/>
            <person name="Bell-Sakyi L."/>
            <person name="Cui X.M."/>
            <person name="Yuan T.T."/>
            <person name="Jiang B.G."/>
            <person name="Yang W.F."/>
            <person name="Lam T.T."/>
            <person name="Chang Q.C."/>
            <person name="Ding S.J."/>
            <person name="Wang X.J."/>
            <person name="Zhu J.G."/>
            <person name="Ruan X.D."/>
            <person name="Zhao L."/>
            <person name="Wei J.T."/>
            <person name="Ye R.Z."/>
            <person name="Que T.C."/>
            <person name="Du C.H."/>
            <person name="Zhou Y.H."/>
            <person name="Cheng J.X."/>
            <person name="Dai P.F."/>
            <person name="Guo W.B."/>
            <person name="Han X.H."/>
            <person name="Huang E.J."/>
            <person name="Li L.F."/>
            <person name="Wei W."/>
            <person name="Gao Y.C."/>
            <person name="Liu J.Z."/>
            <person name="Shao H.Z."/>
            <person name="Wang X."/>
            <person name="Wang C.C."/>
            <person name="Yang T.C."/>
            <person name="Huo Q.B."/>
            <person name="Li W."/>
            <person name="Chen H.Y."/>
            <person name="Chen S.E."/>
            <person name="Zhou L.G."/>
            <person name="Ni X.B."/>
            <person name="Tian J.H."/>
            <person name="Sheng Y."/>
            <person name="Liu T."/>
            <person name="Pan Y.S."/>
            <person name="Xia L.Y."/>
            <person name="Li J."/>
            <person name="Zhao F."/>
            <person name="Cao W.C."/>
        </authorList>
    </citation>
    <scope>NUCLEOTIDE SEQUENCE [LARGE SCALE GENOMIC DNA]</scope>
    <source>
        <strain evidence="1">Iper-2018</strain>
    </source>
</reference>
<accession>A0AC60QPX3</accession>
<organism evidence="1 2">
    <name type="scientific">Ixodes persulcatus</name>
    <name type="common">Taiga tick</name>
    <dbReference type="NCBI Taxonomy" id="34615"/>
    <lineage>
        <taxon>Eukaryota</taxon>
        <taxon>Metazoa</taxon>
        <taxon>Ecdysozoa</taxon>
        <taxon>Arthropoda</taxon>
        <taxon>Chelicerata</taxon>
        <taxon>Arachnida</taxon>
        <taxon>Acari</taxon>
        <taxon>Parasitiformes</taxon>
        <taxon>Ixodida</taxon>
        <taxon>Ixodoidea</taxon>
        <taxon>Ixodidae</taxon>
        <taxon>Ixodinae</taxon>
        <taxon>Ixodes</taxon>
    </lineage>
</organism>